<gene>
    <name evidence="1" type="ORF">NMY3_02053</name>
</gene>
<reference evidence="2" key="1">
    <citation type="submission" date="2015-10" db="EMBL/GenBank/DDBJ databases">
        <title>Niche specialization of a soil ammonia-oxidizing archaeon, Candidatus Nitrosocosmicus oleophilus.</title>
        <authorList>
            <person name="Jung M.-Y."/>
            <person name="Rhee S.-K."/>
        </authorList>
    </citation>
    <scope>NUCLEOTIDE SEQUENCE [LARGE SCALE GENOMIC DNA]</scope>
    <source>
        <strain evidence="2">MY3</strain>
    </source>
</reference>
<dbReference type="KEGG" id="taa:NMY3_02053"/>
<evidence type="ECO:0000313" key="1">
    <source>
        <dbReference type="EMBL" id="ALI36254.1"/>
    </source>
</evidence>
<dbReference type="EMBL" id="CP012850">
    <property type="protein sequence ID" value="ALI36254.1"/>
    <property type="molecule type" value="Genomic_DNA"/>
</dbReference>
<accession>A0A654LXM1</accession>
<proteinExistence type="predicted"/>
<sequence length="36" mass="4030">MGIKIVKMIVSLMTPRSSNVISKARLMNYAAQDNTF</sequence>
<organism evidence="1 2">
    <name type="scientific">Candidatus Nitrosocosmicus oleophilus</name>
    <dbReference type="NCBI Taxonomy" id="1353260"/>
    <lineage>
        <taxon>Archaea</taxon>
        <taxon>Nitrososphaerota</taxon>
        <taxon>Nitrososphaeria</taxon>
        <taxon>Nitrososphaerales</taxon>
        <taxon>Nitrososphaeraceae</taxon>
        <taxon>Candidatus Nitrosocosmicus</taxon>
    </lineage>
</organism>
<name>A0A654LXM1_9ARCH</name>
<keyword evidence="2" id="KW-1185">Reference proteome</keyword>
<protein>
    <submittedName>
        <fullName evidence="1">Uncharacterized protein</fullName>
    </submittedName>
</protein>
<evidence type="ECO:0000313" key="2">
    <source>
        <dbReference type="Proteomes" id="UP000058925"/>
    </source>
</evidence>
<dbReference type="Proteomes" id="UP000058925">
    <property type="component" value="Chromosome"/>
</dbReference>
<dbReference type="AlphaFoldDB" id="A0A654LXM1"/>